<accession>A0ABT7EZ29</accession>
<sequence>MGFGLSFRRRPEPEAVEARAEVVMASGEAEIAEVLTGGVPEGVSMKEALSLPGVWAAINFLSAAMAGLPVEVFEKTAGDGGDKKITGGVADVLGAAVNDTTTSFTWRETFFAEVFGPGRAYTYVERNRQGKVINLFPMEYQRTTVRKVNGRLFYDYREPSGKVKTYAGADVIDIAFLLKADHVNHHNPVQTCASAIRQGLNANRYALTVFGKNGVPPYVLKGPFAAGKEMMRAAADLMKVTMRFAREGKPVLPLPAGHDLERLGDDPDKMQLTPVQIFAVGQVARIYQLPPVFLQELSKGNYNNIEHQDLHLVKHTLRRWVKKFEQELTLKIFGRTSRRYVKLNLDAMMRGDFKTRIEAIVKAIQNGLMTPNEGRALENRAPLDGGDVLLVQGATVPIELAGKAFAKTAPAADPASDGAATPDDGAPEDQTDN</sequence>
<keyword evidence="3" id="KW-1185">Reference proteome</keyword>
<dbReference type="Proteomes" id="UP001243757">
    <property type="component" value="Unassembled WGS sequence"/>
</dbReference>
<name>A0ABT7EZ29_9RHOB</name>
<protein>
    <submittedName>
        <fullName evidence="2">Phage portal protein</fullName>
    </submittedName>
</protein>
<organism evidence="2 3">
    <name type="scientific">Pseudodonghicola flavimaris</name>
    <dbReference type="NCBI Taxonomy" id="3050036"/>
    <lineage>
        <taxon>Bacteria</taxon>
        <taxon>Pseudomonadati</taxon>
        <taxon>Pseudomonadota</taxon>
        <taxon>Alphaproteobacteria</taxon>
        <taxon>Rhodobacterales</taxon>
        <taxon>Paracoccaceae</taxon>
        <taxon>Pseudodonghicola</taxon>
    </lineage>
</organism>
<gene>
    <name evidence="2" type="ORF">QO033_08000</name>
</gene>
<dbReference type="InterPro" id="IPR006427">
    <property type="entry name" value="Portal_HK97"/>
</dbReference>
<evidence type="ECO:0000256" key="1">
    <source>
        <dbReference type="SAM" id="MobiDB-lite"/>
    </source>
</evidence>
<feature type="compositionally biased region" description="Low complexity" evidence="1">
    <location>
        <begin position="407"/>
        <end position="424"/>
    </location>
</feature>
<dbReference type="EMBL" id="JASNJD010000004">
    <property type="protein sequence ID" value="MDK3017617.1"/>
    <property type="molecule type" value="Genomic_DNA"/>
</dbReference>
<evidence type="ECO:0000313" key="3">
    <source>
        <dbReference type="Proteomes" id="UP001243757"/>
    </source>
</evidence>
<dbReference type="RefSeq" id="WP_284480429.1">
    <property type="nucleotide sequence ID" value="NZ_JASNJD010000004.1"/>
</dbReference>
<proteinExistence type="predicted"/>
<dbReference type="NCBIfam" id="TIGR01537">
    <property type="entry name" value="portal_HK97"/>
    <property type="match status" value="1"/>
</dbReference>
<comment type="caution">
    <text evidence="2">The sequence shown here is derived from an EMBL/GenBank/DDBJ whole genome shotgun (WGS) entry which is preliminary data.</text>
</comment>
<evidence type="ECO:0000313" key="2">
    <source>
        <dbReference type="EMBL" id="MDK3017617.1"/>
    </source>
</evidence>
<dbReference type="InterPro" id="IPR006944">
    <property type="entry name" value="Phage/GTA_portal"/>
</dbReference>
<reference evidence="2 3" key="1">
    <citation type="submission" date="2023-05" db="EMBL/GenBank/DDBJ databases">
        <title>Pseudodonghicola sp. nov.</title>
        <authorList>
            <person name="Huang J."/>
        </authorList>
    </citation>
    <scope>NUCLEOTIDE SEQUENCE [LARGE SCALE GENOMIC DNA]</scope>
    <source>
        <strain evidence="2 3">IC7</strain>
    </source>
</reference>
<feature type="region of interest" description="Disordered" evidence="1">
    <location>
        <begin position="407"/>
        <end position="433"/>
    </location>
</feature>
<dbReference type="Pfam" id="PF04860">
    <property type="entry name" value="Phage_portal"/>
    <property type="match status" value="1"/>
</dbReference>